<dbReference type="InterPro" id="IPR025857">
    <property type="entry name" value="MacB_PCD"/>
</dbReference>
<evidence type="ECO:0000256" key="2">
    <source>
        <dbReference type="ARBA" id="ARBA00022475"/>
    </source>
</evidence>
<feature type="transmembrane region" description="Helical" evidence="7">
    <location>
        <begin position="267"/>
        <end position="293"/>
    </location>
</feature>
<dbReference type="Pfam" id="PF12704">
    <property type="entry name" value="MacB_PCD"/>
    <property type="match status" value="1"/>
</dbReference>
<evidence type="ECO:0000256" key="6">
    <source>
        <dbReference type="ARBA" id="ARBA00038076"/>
    </source>
</evidence>
<feature type="domain" description="MacB-like periplasmic core" evidence="9">
    <location>
        <begin position="19"/>
        <end position="236"/>
    </location>
</feature>
<dbReference type="AlphaFoldDB" id="A0A9D0ZIV6"/>
<evidence type="ECO:0000256" key="5">
    <source>
        <dbReference type="ARBA" id="ARBA00023136"/>
    </source>
</evidence>
<evidence type="ECO:0000313" key="10">
    <source>
        <dbReference type="EMBL" id="HIQ81084.1"/>
    </source>
</evidence>
<keyword evidence="4 7" id="KW-1133">Transmembrane helix</keyword>
<keyword evidence="2" id="KW-1003">Cell membrane</keyword>
<proteinExistence type="inferred from homology"/>
<evidence type="ECO:0000313" key="11">
    <source>
        <dbReference type="Proteomes" id="UP000886787"/>
    </source>
</evidence>
<comment type="subcellular location">
    <subcellularLocation>
        <location evidence="1">Cell membrane</location>
        <topology evidence="1">Multi-pass membrane protein</topology>
    </subcellularLocation>
</comment>
<dbReference type="InterPro" id="IPR050250">
    <property type="entry name" value="Macrolide_Exporter_MacB"/>
</dbReference>
<gene>
    <name evidence="10" type="ORF">IAD32_07370</name>
</gene>
<feature type="transmembrane region" description="Helical" evidence="7">
    <location>
        <begin position="355"/>
        <end position="377"/>
    </location>
</feature>
<feature type="transmembrane region" description="Helical" evidence="7">
    <location>
        <begin position="314"/>
        <end position="343"/>
    </location>
</feature>
<evidence type="ECO:0000256" key="1">
    <source>
        <dbReference type="ARBA" id="ARBA00004651"/>
    </source>
</evidence>
<comment type="caution">
    <text evidence="10">The sequence shown here is derived from an EMBL/GenBank/DDBJ whole genome shotgun (WGS) entry which is preliminary data.</text>
</comment>
<keyword evidence="3 7" id="KW-0812">Transmembrane</keyword>
<evidence type="ECO:0000259" key="9">
    <source>
        <dbReference type="Pfam" id="PF12704"/>
    </source>
</evidence>
<dbReference type="PANTHER" id="PTHR30572:SF4">
    <property type="entry name" value="ABC TRANSPORTER PERMEASE YTRF"/>
    <property type="match status" value="1"/>
</dbReference>
<feature type="transmembrane region" description="Helical" evidence="7">
    <location>
        <begin position="21"/>
        <end position="47"/>
    </location>
</feature>
<accession>A0A9D0ZIV6</accession>
<evidence type="ECO:0000256" key="3">
    <source>
        <dbReference type="ARBA" id="ARBA00022692"/>
    </source>
</evidence>
<dbReference type="Pfam" id="PF02687">
    <property type="entry name" value="FtsX"/>
    <property type="match status" value="1"/>
</dbReference>
<evidence type="ECO:0000256" key="4">
    <source>
        <dbReference type="ARBA" id="ARBA00022989"/>
    </source>
</evidence>
<reference evidence="10" key="1">
    <citation type="submission" date="2020-10" db="EMBL/GenBank/DDBJ databases">
        <authorList>
            <person name="Gilroy R."/>
        </authorList>
    </citation>
    <scope>NUCLEOTIDE SEQUENCE</scope>
    <source>
        <strain evidence="10">ChiSjej1B19-3389</strain>
    </source>
</reference>
<dbReference type="Proteomes" id="UP000886787">
    <property type="component" value="Unassembled WGS sequence"/>
</dbReference>
<feature type="domain" description="ABC3 transporter permease C-terminal" evidence="8">
    <location>
        <begin position="275"/>
        <end position="387"/>
    </location>
</feature>
<protein>
    <submittedName>
        <fullName evidence="10">ABC transporter permease</fullName>
    </submittedName>
</protein>
<organism evidence="10 11">
    <name type="scientific">Candidatus Scatavimonas merdigallinarum</name>
    <dbReference type="NCBI Taxonomy" id="2840914"/>
    <lineage>
        <taxon>Bacteria</taxon>
        <taxon>Bacillati</taxon>
        <taxon>Bacillota</taxon>
        <taxon>Clostridia</taxon>
        <taxon>Eubacteriales</taxon>
        <taxon>Oscillospiraceae</taxon>
        <taxon>Oscillospiraceae incertae sedis</taxon>
        <taxon>Candidatus Scatavimonas</taxon>
    </lineage>
</organism>
<dbReference type="InterPro" id="IPR003838">
    <property type="entry name" value="ABC3_permease_C"/>
</dbReference>
<dbReference type="EMBL" id="DVFW01000036">
    <property type="protein sequence ID" value="HIQ81084.1"/>
    <property type="molecule type" value="Genomic_DNA"/>
</dbReference>
<name>A0A9D0ZIV6_9FIRM</name>
<dbReference type="GO" id="GO:0005886">
    <property type="term" value="C:plasma membrane"/>
    <property type="evidence" value="ECO:0007669"/>
    <property type="project" value="UniProtKB-SubCell"/>
</dbReference>
<evidence type="ECO:0000259" key="8">
    <source>
        <dbReference type="Pfam" id="PF02687"/>
    </source>
</evidence>
<evidence type="ECO:0000256" key="7">
    <source>
        <dbReference type="SAM" id="Phobius"/>
    </source>
</evidence>
<dbReference type="GO" id="GO:0022857">
    <property type="term" value="F:transmembrane transporter activity"/>
    <property type="evidence" value="ECO:0007669"/>
    <property type="project" value="TreeGrafter"/>
</dbReference>
<sequence>MPDLISAALKNILRKKGRSALTMSGIAIGVASVIIISCISSCGTLAVNQELDSLGLGGLTISAGDGSTAPLTDEELAIITDFSEVTDATPVLIQTTEVYSQNQKQDAFVWGIDSAAKDTVSLKLLYGRFLNHADIGSNAKVCMVDRTFANAIYKRDNVVGKQISIKSGDLIENYSIVGVISTGSGLLQNAMGTYLPNFIYAPYTTVQESTGTSGYHQIILKVNDVSNLDALSESIIKKLNNANGVSDGYKATNLAKQRDILLNILDIVTLILSAVGAVSLVVASLSIMTVMLVSVSERTREIGIKKSIGAKKSIIMAEFLTEAGLISLVGCIAGVIAGILISLAGANLFSITLNLNYFIIFFTCIFSLLTGVIFGVYPALKAAKLKPVTALRVNS</sequence>
<dbReference type="PANTHER" id="PTHR30572">
    <property type="entry name" value="MEMBRANE COMPONENT OF TRANSPORTER-RELATED"/>
    <property type="match status" value="1"/>
</dbReference>
<reference evidence="10" key="2">
    <citation type="journal article" date="2021" name="PeerJ">
        <title>Extensive microbial diversity within the chicken gut microbiome revealed by metagenomics and culture.</title>
        <authorList>
            <person name="Gilroy R."/>
            <person name="Ravi A."/>
            <person name="Getino M."/>
            <person name="Pursley I."/>
            <person name="Horton D.L."/>
            <person name="Alikhan N.F."/>
            <person name="Baker D."/>
            <person name="Gharbi K."/>
            <person name="Hall N."/>
            <person name="Watson M."/>
            <person name="Adriaenssens E.M."/>
            <person name="Foster-Nyarko E."/>
            <person name="Jarju S."/>
            <person name="Secka A."/>
            <person name="Antonio M."/>
            <person name="Oren A."/>
            <person name="Chaudhuri R.R."/>
            <person name="La Ragione R."/>
            <person name="Hildebrand F."/>
            <person name="Pallen M.J."/>
        </authorList>
    </citation>
    <scope>NUCLEOTIDE SEQUENCE</scope>
    <source>
        <strain evidence="10">ChiSjej1B19-3389</strain>
    </source>
</reference>
<comment type="similarity">
    <text evidence="6">Belongs to the ABC-4 integral membrane protein family.</text>
</comment>
<keyword evidence="5 7" id="KW-0472">Membrane</keyword>